<accession>A0ABM8W555</accession>
<evidence type="ECO:0000313" key="1">
    <source>
        <dbReference type="EMBL" id="CAG8527675.1"/>
    </source>
</evidence>
<dbReference type="EMBL" id="CAJVQB010001248">
    <property type="protein sequence ID" value="CAG8527675.1"/>
    <property type="molecule type" value="Genomic_DNA"/>
</dbReference>
<evidence type="ECO:0000313" key="2">
    <source>
        <dbReference type="Proteomes" id="UP000789901"/>
    </source>
</evidence>
<comment type="caution">
    <text evidence="1">The sequence shown here is derived from an EMBL/GenBank/DDBJ whole genome shotgun (WGS) entry which is preliminary data.</text>
</comment>
<proteinExistence type="predicted"/>
<protein>
    <submittedName>
        <fullName evidence="1">2794_t:CDS:1</fullName>
    </submittedName>
</protein>
<name>A0ABM8W555_GIGMA</name>
<reference evidence="1 2" key="1">
    <citation type="submission" date="2021-06" db="EMBL/GenBank/DDBJ databases">
        <authorList>
            <person name="Kallberg Y."/>
            <person name="Tangrot J."/>
            <person name="Rosling A."/>
        </authorList>
    </citation>
    <scope>NUCLEOTIDE SEQUENCE [LARGE SCALE GENOMIC DNA]</scope>
    <source>
        <strain evidence="1 2">120-4 pot B 10/14</strain>
    </source>
</reference>
<gene>
    <name evidence="1" type="ORF">GMARGA_LOCUS3469</name>
</gene>
<dbReference type="Proteomes" id="UP000789901">
    <property type="component" value="Unassembled WGS sequence"/>
</dbReference>
<organism evidence="1 2">
    <name type="scientific">Gigaspora margarita</name>
    <dbReference type="NCBI Taxonomy" id="4874"/>
    <lineage>
        <taxon>Eukaryota</taxon>
        <taxon>Fungi</taxon>
        <taxon>Fungi incertae sedis</taxon>
        <taxon>Mucoromycota</taxon>
        <taxon>Glomeromycotina</taxon>
        <taxon>Glomeromycetes</taxon>
        <taxon>Diversisporales</taxon>
        <taxon>Gigasporaceae</taxon>
        <taxon>Gigaspora</taxon>
    </lineage>
</organism>
<keyword evidence="2" id="KW-1185">Reference proteome</keyword>
<sequence>MVIPSQCPKHVMKIVNKTNSKKYIVIKYQPIQNFVFDIWETSMSEVDI</sequence>